<evidence type="ECO:0000256" key="1">
    <source>
        <dbReference type="ARBA" id="ARBA00010928"/>
    </source>
</evidence>
<evidence type="ECO:0000259" key="7">
    <source>
        <dbReference type="Pfam" id="PF22725"/>
    </source>
</evidence>
<comment type="similarity">
    <text evidence="1">Belongs to the Gfo/Idh/MocA family.</text>
</comment>
<dbReference type="STRING" id="294750.A0A095C603"/>
<dbReference type="OrthoDB" id="2129491at2759"/>
<reference evidence="8 9" key="1">
    <citation type="journal article" date="2011" name="MBio">
        <title>Genome variation in Cryptococcus gattii, an emerging pathogen of immunocompetent hosts.</title>
        <authorList>
            <person name="D'Souza C.A."/>
            <person name="Kronstad J.W."/>
            <person name="Taylor G."/>
            <person name="Warren R."/>
            <person name="Yuen M."/>
            <person name="Hu G."/>
            <person name="Jung W.H."/>
            <person name="Sham A."/>
            <person name="Kidd S.E."/>
            <person name="Tangen K."/>
            <person name="Lee N."/>
            <person name="Zeilmaker T."/>
            <person name="Sawkins J."/>
            <person name="McVicker G."/>
            <person name="Shah S."/>
            <person name="Gnerre S."/>
            <person name="Griggs A."/>
            <person name="Zeng Q."/>
            <person name="Bartlett K."/>
            <person name="Li W."/>
            <person name="Wang X."/>
            <person name="Heitman J."/>
            <person name="Stajich J.E."/>
            <person name="Fraser J.A."/>
            <person name="Meyer W."/>
            <person name="Carter D."/>
            <person name="Schein J."/>
            <person name="Krzywinski M."/>
            <person name="Kwon-Chung K.J."/>
            <person name="Varma A."/>
            <person name="Wang J."/>
            <person name="Brunham R."/>
            <person name="Fyfe M."/>
            <person name="Ouellette B.F."/>
            <person name="Siddiqui A."/>
            <person name="Marra M."/>
            <person name="Jones S."/>
            <person name="Holt R."/>
            <person name="Birren B.W."/>
            <person name="Galagan J.E."/>
            <person name="Cuomo C.A."/>
        </authorList>
    </citation>
    <scope>NUCLEOTIDE SEQUENCE [LARGE SCALE GENOMIC DNA]</scope>
    <source>
        <strain evidence="8 9">R265</strain>
    </source>
</reference>
<dbReference type="RefSeq" id="XP_062882083.1">
    <property type="nucleotide sequence ID" value="XM_063026128.1"/>
</dbReference>
<dbReference type="GO" id="GO:0047837">
    <property type="term" value="F:D-xylose 1-dehydrogenase (NADP+) activity"/>
    <property type="evidence" value="ECO:0007669"/>
    <property type="project" value="UniProtKB-EC"/>
</dbReference>
<dbReference type="HOGENOM" id="CLU_023194_7_1_1"/>
<dbReference type="OMA" id="WHFEADE"/>
<feature type="domain" description="Gfo/Idh/MocA-like oxidoreductase N-terminal" evidence="6">
    <location>
        <begin position="7"/>
        <end position="148"/>
    </location>
</feature>
<dbReference type="AlphaFoldDB" id="A0A095C603"/>
<keyword evidence="2" id="KW-0560">Oxidoreductase</keyword>
<dbReference type="InterPro" id="IPR050984">
    <property type="entry name" value="Gfo/Idh/MocA_domain"/>
</dbReference>
<dbReference type="Pfam" id="PF22725">
    <property type="entry name" value="GFO_IDH_MocA_C3"/>
    <property type="match status" value="1"/>
</dbReference>
<dbReference type="GO" id="GO:0000166">
    <property type="term" value="F:nucleotide binding"/>
    <property type="evidence" value="ECO:0007669"/>
    <property type="project" value="InterPro"/>
</dbReference>
<dbReference type="Pfam" id="PF01408">
    <property type="entry name" value="GFO_IDH_MocA"/>
    <property type="match status" value="1"/>
</dbReference>
<dbReference type="InterPro" id="IPR000683">
    <property type="entry name" value="Gfo/Idh/MocA-like_OxRdtase_N"/>
</dbReference>
<evidence type="ECO:0000256" key="3">
    <source>
        <dbReference type="ARBA" id="ARBA00038984"/>
    </source>
</evidence>
<proteinExistence type="inferred from homology"/>
<evidence type="ECO:0000313" key="9">
    <source>
        <dbReference type="Proteomes" id="UP000029445"/>
    </source>
</evidence>
<evidence type="ECO:0000256" key="4">
    <source>
        <dbReference type="ARBA" id="ARBA00042988"/>
    </source>
</evidence>
<reference evidence="8 9" key="2">
    <citation type="journal article" date="2018" name="Proc. Natl. Acad. Sci.">
        <title>RNAi is a critical determinant of centromere evolution in closely related fungi.</title>
        <authorList>
            <person name="Yadav V."/>
            <person name="Sun S."/>
            <person name="Billmyre R.B."/>
            <person name="Thimmappa B.C."/>
            <person name="Shea T."/>
            <person name="Lintner R."/>
            <person name="Bakkeren G."/>
            <person name="Cuomo C.A."/>
            <person name="Heitman J."/>
            <person name="Sanyal K."/>
        </authorList>
    </citation>
    <scope>NUCLEOTIDE SEQUENCE [LARGE SCALE GENOMIC DNA]</scope>
    <source>
        <strain evidence="8 9">R265</strain>
    </source>
</reference>
<dbReference type="Gene3D" id="3.40.50.720">
    <property type="entry name" value="NAD(P)-binding Rossmann-like Domain"/>
    <property type="match status" value="1"/>
</dbReference>
<dbReference type="SUPFAM" id="SSF55347">
    <property type="entry name" value="Glyceraldehyde-3-phosphate dehydrogenase-like, C-terminal domain"/>
    <property type="match status" value="1"/>
</dbReference>
<gene>
    <name evidence="8" type="ORF">CNBG_2023</name>
</gene>
<evidence type="ECO:0000313" key="8">
    <source>
        <dbReference type="EMBL" id="KGB76185.1"/>
    </source>
</evidence>
<dbReference type="InterPro" id="IPR055170">
    <property type="entry name" value="GFO_IDH_MocA-like_dom"/>
</dbReference>
<dbReference type="Gene3D" id="3.30.360.10">
    <property type="entry name" value="Dihydrodipicolinate Reductase, domain 2"/>
    <property type="match status" value="1"/>
</dbReference>
<dbReference type="VEuPathDB" id="FungiDB:CNBG_2023"/>
<dbReference type="EMBL" id="CP025763">
    <property type="protein sequence ID" value="KGB76185.1"/>
    <property type="molecule type" value="Genomic_DNA"/>
</dbReference>
<organism evidence="8 9">
    <name type="scientific">Cryptococcus deuterogattii (strain R265)</name>
    <name type="common">Cryptococcus gattii VGII (strain R265)</name>
    <dbReference type="NCBI Taxonomy" id="294750"/>
    <lineage>
        <taxon>Eukaryota</taxon>
        <taxon>Fungi</taxon>
        <taxon>Dikarya</taxon>
        <taxon>Basidiomycota</taxon>
        <taxon>Agaricomycotina</taxon>
        <taxon>Tremellomycetes</taxon>
        <taxon>Tremellales</taxon>
        <taxon>Cryptococcaceae</taxon>
        <taxon>Cryptococcus</taxon>
        <taxon>Cryptococcus gattii species complex</taxon>
    </lineage>
</organism>
<protein>
    <recommendedName>
        <fullName evidence="3">D-xylose 1-dehydrogenase (NADP(+), D-xylono-1,5-lactone-forming)</fullName>
        <ecNumber evidence="3">1.1.1.179</ecNumber>
    </recommendedName>
    <alternativeName>
        <fullName evidence="4">D-xylose-NADP dehydrogenase</fullName>
    </alternativeName>
</protein>
<comment type="catalytic activity">
    <reaction evidence="5">
        <text>D-xylose + NADP(+) = D-xylono-1,5-lactone + NADPH + H(+)</text>
        <dbReference type="Rhea" id="RHEA:22000"/>
        <dbReference type="ChEBI" id="CHEBI:15378"/>
        <dbReference type="ChEBI" id="CHEBI:15867"/>
        <dbReference type="ChEBI" id="CHEBI:53455"/>
        <dbReference type="ChEBI" id="CHEBI:57783"/>
        <dbReference type="ChEBI" id="CHEBI:58349"/>
        <dbReference type="EC" id="1.1.1.179"/>
    </reaction>
</comment>
<name>A0A095C603_CRYD2</name>
<evidence type="ECO:0000259" key="6">
    <source>
        <dbReference type="Pfam" id="PF01408"/>
    </source>
</evidence>
<dbReference type="Proteomes" id="UP000029445">
    <property type="component" value="Chromosome 5"/>
</dbReference>
<dbReference type="GeneID" id="88178402"/>
<feature type="domain" description="GFO/IDH/MocA-like oxidoreductase" evidence="7">
    <location>
        <begin position="162"/>
        <end position="288"/>
    </location>
</feature>
<keyword evidence="9" id="KW-1185">Reference proteome</keyword>
<dbReference type="InterPro" id="IPR036291">
    <property type="entry name" value="NAD(P)-bd_dom_sf"/>
</dbReference>
<dbReference type="PANTHER" id="PTHR22604:SF105">
    <property type="entry name" value="TRANS-1,2-DIHYDROBENZENE-1,2-DIOL DEHYDROGENASE"/>
    <property type="match status" value="1"/>
</dbReference>
<evidence type="ECO:0000256" key="2">
    <source>
        <dbReference type="ARBA" id="ARBA00023002"/>
    </source>
</evidence>
<evidence type="ECO:0000256" key="5">
    <source>
        <dbReference type="ARBA" id="ARBA00049233"/>
    </source>
</evidence>
<dbReference type="PANTHER" id="PTHR22604">
    <property type="entry name" value="OXIDOREDUCTASES"/>
    <property type="match status" value="1"/>
</dbReference>
<dbReference type="KEGG" id="cdeu:CNBG_2023"/>
<dbReference type="SUPFAM" id="SSF51735">
    <property type="entry name" value="NAD(P)-binding Rossmann-fold domains"/>
    <property type="match status" value="1"/>
</dbReference>
<dbReference type="EC" id="1.1.1.179" evidence="3"/>
<sequence>MAPFTLNWGIISTGGISTTFAHDLLVDPASRNTRDINHKIAAVGSRSIQSAQAFIDKLKESSEGKSWAWGVKNGVLDGVKARGTYEEVYNDPDVTVVYVGTPHVLHHRNAKDALLAGKHVLLEKPACLDVEELDELIKIAKEKNLFFMEAVWTRFQPIAYAVEEVIKSGILGKPRRFSADFSMDWDLDASPDSSRMVNPALGGGSLLDMSAYPSVWAMLLVHRHPLNTDKDPKVLFTHQTIYPRSGVDINSRWLVEWKGLCQGMLMTDLDNAGQKDSTAVLQCDEGDLVVAYPPYQPETFYIHPRPSRFPGPKGTITSSTTHHYPLHDGNNGMSYEADEVARCIRDGKIESERMPWEESRVVQGWVDKVRKEGPTETAKLVGTAGQ</sequence>
<accession>A0A095C603</accession>